<evidence type="ECO:0000259" key="4">
    <source>
        <dbReference type="PROSITE" id="PS50893"/>
    </source>
</evidence>
<dbReference type="RefSeq" id="WP_145032844.1">
    <property type="nucleotide sequence ID" value="NZ_CP036271.1"/>
</dbReference>
<dbReference type="SMART" id="SM00382">
    <property type="entry name" value="AAA"/>
    <property type="match status" value="1"/>
</dbReference>
<keyword evidence="6" id="KW-1185">Reference proteome</keyword>
<dbReference type="OrthoDB" id="9795548at2"/>
<evidence type="ECO:0000256" key="2">
    <source>
        <dbReference type="ARBA" id="ARBA00022741"/>
    </source>
</evidence>
<dbReference type="InterPro" id="IPR003593">
    <property type="entry name" value="AAA+_ATPase"/>
</dbReference>
<protein>
    <submittedName>
        <fullName evidence="5">Putative ABC transporter ATP-binding protein YbhF</fullName>
    </submittedName>
</protein>
<accession>A0A517SIW4</accession>
<dbReference type="SUPFAM" id="SSF52540">
    <property type="entry name" value="P-loop containing nucleoside triphosphate hydrolases"/>
    <property type="match status" value="1"/>
</dbReference>
<evidence type="ECO:0000313" key="6">
    <source>
        <dbReference type="Proteomes" id="UP000315700"/>
    </source>
</evidence>
<evidence type="ECO:0000256" key="3">
    <source>
        <dbReference type="ARBA" id="ARBA00022840"/>
    </source>
</evidence>
<dbReference type="Gene3D" id="3.40.50.300">
    <property type="entry name" value="P-loop containing nucleotide triphosphate hydrolases"/>
    <property type="match status" value="1"/>
</dbReference>
<dbReference type="PANTHER" id="PTHR42939:SF1">
    <property type="entry name" value="ABC TRANSPORTER ATP-BINDING PROTEIN ALBC-RELATED"/>
    <property type="match status" value="1"/>
</dbReference>
<dbReference type="PROSITE" id="PS50893">
    <property type="entry name" value="ABC_TRANSPORTER_2"/>
    <property type="match status" value="1"/>
</dbReference>
<dbReference type="InterPro" id="IPR003439">
    <property type="entry name" value="ABC_transporter-like_ATP-bd"/>
</dbReference>
<dbReference type="PANTHER" id="PTHR42939">
    <property type="entry name" value="ABC TRANSPORTER ATP-BINDING PROTEIN ALBC-RELATED"/>
    <property type="match status" value="1"/>
</dbReference>
<dbReference type="InParanoid" id="A0A517SIW4"/>
<dbReference type="GO" id="GO:0005524">
    <property type="term" value="F:ATP binding"/>
    <property type="evidence" value="ECO:0007669"/>
    <property type="project" value="UniProtKB-KW"/>
</dbReference>
<dbReference type="AlphaFoldDB" id="A0A517SIW4"/>
<feature type="domain" description="ABC transporter" evidence="4">
    <location>
        <begin position="5"/>
        <end position="230"/>
    </location>
</feature>
<keyword evidence="2" id="KW-0547">Nucleotide-binding</keyword>
<evidence type="ECO:0000256" key="1">
    <source>
        <dbReference type="ARBA" id="ARBA00022448"/>
    </source>
</evidence>
<dbReference type="Pfam" id="PF00005">
    <property type="entry name" value="ABC_tran"/>
    <property type="match status" value="1"/>
</dbReference>
<gene>
    <name evidence="5" type="primary">ybhF_5</name>
    <name evidence="5" type="ORF">Pan44_41100</name>
</gene>
<dbReference type="GO" id="GO:0016887">
    <property type="term" value="F:ATP hydrolysis activity"/>
    <property type="evidence" value="ECO:0007669"/>
    <property type="project" value="InterPro"/>
</dbReference>
<proteinExistence type="predicted"/>
<keyword evidence="1" id="KW-0813">Transport</keyword>
<dbReference type="InterPro" id="IPR051782">
    <property type="entry name" value="ABC_Transporter_VariousFunc"/>
</dbReference>
<evidence type="ECO:0000313" key="5">
    <source>
        <dbReference type="EMBL" id="QDT56060.1"/>
    </source>
</evidence>
<dbReference type="CDD" id="cd03230">
    <property type="entry name" value="ABC_DR_subfamily_A"/>
    <property type="match status" value="1"/>
</dbReference>
<dbReference type="EMBL" id="CP036271">
    <property type="protein sequence ID" value="QDT56060.1"/>
    <property type="molecule type" value="Genomic_DNA"/>
</dbReference>
<organism evidence="5 6">
    <name type="scientific">Caulifigura coniformis</name>
    <dbReference type="NCBI Taxonomy" id="2527983"/>
    <lineage>
        <taxon>Bacteria</taxon>
        <taxon>Pseudomonadati</taxon>
        <taxon>Planctomycetota</taxon>
        <taxon>Planctomycetia</taxon>
        <taxon>Planctomycetales</taxon>
        <taxon>Planctomycetaceae</taxon>
        <taxon>Caulifigura</taxon>
    </lineage>
</organism>
<sequence length="321" mass="35130">MQPVLQLQRVTKRYGRTVALDDVTLSVPPGTVCALLGANGAGKTTAIRSLLGFERPDSGTATVMGMDPQRQPLEVRRRVGYVSDKPALYEWMTVDEIGWFTSGFYPTGFLTEFARIAARFGLEGKQKIKALSKGGRAKVALALSLAHKPQLLILDEPTSGLDPLVRREFLESMIDLAAEGRTVLLSSHQVTEVERVADLVAILLNGKLVCFERLEDLKRTVSEVVLQTPPGWRLPVSMPGKVVAHVPRHHEQLFMVRDLDQAALTAMSAQLGVPAPQVRHPSLEDILLAMLREVRLGGTVELPPDPWTTPAVAAETAGMHR</sequence>
<dbReference type="InterPro" id="IPR027417">
    <property type="entry name" value="P-loop_NTPase"/>
</dbReference>
<name>A0A517SIW4_9PLAN</name>
<dbReference type="Proteomes" id="UP000315700">
    <property type="component" value="Chromosome"/>
</dbReference>
<dbReference type="KEGG" id="ccos:Pan44_41100"/>
<keyword evidence="3 5" id="KW-0067">ATP-binding</keyword>
<reference evidence="5 6" key="1">
    <citation type="submission" date="2019-02" db="EMBL/GenBank/DDBJ databases">
        <title>Deep-cultivation of Planctomycetes and their phenomic and genomic characterization uncovers novel biology.</title>
        <authorList>
            <person name="Wiegand S."/>
            <person name="Jogler M."/>
            <person name="Boedeker C."/>
            <person name="Pinto D."/>
            <person name="Vollmers J."/>
            <person name="Rivas-Marin E."/>
            <person name="Kohn T."/>
            <person name="Peeters S.H."/>
            <person name="Heuer A."/>
            <person name="Rast P."/>
            <person name="Oberbeckmann S."/>
            <person name="Bunk B."/>
            <person name="Jeske O."/>
            <person name="Meyerdierks A."/>
            <person name="Storesund J.E."/>
            <person name="Kallscheuer N."/>
            <person name="Luecker S."/>
            <person name="Lage O.M."/>
            <person name="Pohl T."/>
            <person name="Merkel B.J."/>
            <person name="Hornburger P."/>
            <person name="Mueller R.-W."/>
            <person name="Bruemmer F."/>
            <person name="Labrenz M."/>
            <person name="Spormann A.M."/>
            <person name="Op den Camp H."/>
            <person name="Overmann J."/>
            <person name="Amann R."/>
            <person name="Jetten M.S.M."/>
            <person name="Mascher T."/>
            <person name="Medema M.H."/>
            <person name="Devos D.P."/>
            <person name="Kaster A.-K."/>
            <person name="Ovreas L."/>
            <person name="Rohde M."/>
            <person name="Galperin M.Y."/>
            <person name="Jogler C."/>
        </authorList>
    </citation>
    <scope>NUCLEOTIDE SEQUENCE [LARGE SCALE GENOMIC DNA]</scope>
    <source>
        <strain evidence="5 6">Pan44</strain>
    </source>
</reference>